<protein>
    <submittedName>
        <fullName evidence="2">Virulence-associated protein E</fullName>
    </submittedName>
</protein>
<keyword evidence="3" id="KW-1185">Reference proteome</keyword>
<dbReference type="InterPro" id="IPR027417">
    <property type="entry name" value="P-loop_NTPase"/>
</dbReference>
<dbReference type="AlphaFoldDB" id="A0A1G6HRG1"/>
<dbReference type="Proteomes" id="UP000242662">
    <property type="component" value="Unassembled WGS sequence"/>
</dbReference>
<accession>A0A1G6HRG1</accession>
<dbReference type="InterPro" id="IPR007936">
    <property type="entry name" value="VapE-like_dom"/>
</dbReference>
<dbReference type="Pfam" id="PF05272">
    <property type="entry name" value="VapE-like_dom"/>
    <property type="match status" value="1"/>
</dbReference>
<dbReference type="PANTHER" id="PTHR34985:SF1">
    <property type="entry name" value="SLR0554 PROTEIN"/>
    <property type="match status" value="1"/>
</dbReference>
<evidence type="ECO:0000313" key="2">
    <source>
        <dbReference type="EMBL" id="SDB96791.1"/>
    </source>
</evidence>
<dbReference type="PANTHER" id="PTHR34985">
    <property type="entry name" value="SLR0554 PROTEIN"/>
    <property type="match status" value="1"/>
</dbReference>
<dbReference type="RefSeq" id="WP_176763819.1">
    <property type="nucleotide sequence ID" value="NZ_FMYM01000004.1"/>
</dbReference>
<organism evidence="2 3">
    <name type="scientific">Shouchella lonarensis</name>
    <dbReference type="NCBI Taxonomy" id="1464122"/>
    <lineage>
        <taxon>Bacteria</taxon>
        <taxon>Bacillati</taxon>
        <taxon>Bacillota</taxon>
        <taxon>Bacilli</taxon>
        <taxon>Bacillales</taxon>
        <taxon>Bacillaceae</taxon>
        <taxon>Shouchella</taxon>
    </lineage>
</organism>
<name>A0A1G6HRG1_9BACI</name>
<feature type="domain" description="Virulence-associated protein E-like" evidence="1">
    <location>
        <begin position="473"/>
        <end position="691"/>
    </location>
</feature>
<sequence length="800" mass="91823">MTIKHDRQLMLAVGQSRFETTWKNKSFTWLELVTKLSQTTRTPETMVEYKKMSRKQQGQTKDIGGFVGGSLKKSGRRKADNVKERYLITLDADHLNQNDPIVSMIDDFFNHAIVIYSTHSHTQEKPRLRLVIPLARPVTADEYTPLARRVAADLGINKFDDTTYEAHRLMYWPSTPQDGEYFFKVKDAPFIDPDDVLARYNNWRDSAEWPESDRRQTVVKRLAAKQGDPHTKPGLIGAFCRTYTITEAIYTMLGDVYESAGNGRYTYQNGSTTGGLVLYDNDTFAYSHHATDPISGRLVNAFDLVRIHKFGAQDDDAEPGTPVVKLPSFMAMIELAQKDENVKRQLAQEKIIEVSEEFGEVPQDEDDTEWTKKLSYSKKGILLNTAPNIQLILQNHPELKGKIGYNQFANRHMVLGDLPWRKLDVGDTWQDRDDASLENFMERYYGITGSRKIFNAFSEASHENGFHPIRDYLSSLVWDNVPRLDALLVDYLGAEDTEYVRAVTRKAFTAAVARIYEPGIKFDNVLVMVGAQGVGKSHLIKKMGKDWYSDSFSTVLGKEAMEQIQGFWIIEMAELSAMRKADVEPIKQFISKQEDAFRVAYGRQVSIFKRQCVFFGTTNDISFLRDKTGNRRFWPVVVDKAKATKSSFKDLTDDEIGQVWAEAVQRYKGKEPLILEGEVADRAQEAQELHMEENDLFGLIQEFLEYPVPENWHEKNIQSRKEYFHSEQIQASGQPRERICAMEIWAELLQGDPKQFTPIKSREINDVLKRIPGWKPHSTGRGRLRFGKEYGTQKAFIREK</sequence>
<dbReference type="STRING" id="1464122.SAMN05421737_104140"/>
<evidence type="ECO:0000313" key="3">
    <source>
        <dbReference type="Proteomes" id="UP000242662"/>
    </source>
</evidence>
<proteinExistence type="predicted"/>
<dbReference type="SUPFAM" id="SSF52540">
    <property type="entry name" value="P-loop containing nucleoside triphosphate hydrolases"/>
    <property type="match status" value="1"/>
</dbReference>
<gene>
    <name evidence="2" type="ORF">SAMN05421737_104140</name>
</gene>
<evidence type="ECO:0000259" key="1">
    <source>
        <dbReference type="Pfam" id="PF05272"/>
    </source>
</evidence>
<reference evidence="3" key="1">
    <citation type="submission" date="2016-09" db="EMBL/GenBank/DDBJ databases">
        <authorList>
            <person name="Varghese N."/>
            <person name="Submissions S."/>
        </authorList>
    </citation>
    <scope>NUCLEOTIDE SEQUENCE [LARGE SCALE GENOMIC DNA]</scope>
    <source>
        <strain evidence="3">25nlg</strain>
    </source>
</reference>
<dbReference type="EMBL" id="FMYM01000004">
    <property type="protein sequence ID" value="SDB96791.1"/>
    <property type="molecule type" value="Genomic_DNA"/>
</dbReference>